<dbReference type="EMBL" id="ODYU01011529">
    <property type="protein sequence ID" value="SOQ57323.1"/>
    <property type="molecule type" value="Genomic_DNA"/>
</dbReference>
<sequence length="148" mass="16854">MQRERDLLMEYFIKITRSAPFDVQSTICPTRAGNKLAYYQSSSSIFDAKEIGLEVIEQCYPLNLTTIRGRGFDPFDPGLLSIKLDVELSLNGFESAADSSNMSHIQREAFLSDINRELRKHLISFYGEYDLLMKATFVVRGELTVSKI</sequence>
<protein>
    <submittedName>
        <fullName evidence="1">SFRICE_024196</fullName>
    </submittedName>
</protein>
<name>A0A2H1WW73_SPOFR</name>
<organism evidence="1">
    <name type="scientific">Spodoptera frugiperda</name>
    <name type="common">Fall armyworm</name>
    <dbReference type="NCBI Taxonomy" id="7108"/>
    <lineage>
        <taxon>Eukaryota</taxon>
        <taxon>Metazoa</taxon>
        <taxon>Ecdysozoa</taxon>
        <taxon>Arthropoda</taxon>
        <taxon>Hexapoda</taxon>
        <taxon>Insecta</taxon>
        <taxon>Pterygota</taxon>
        <taxon>Neoptera</taxon>
        <taxon>Endopterygota</taxon>
        <taxon>Lepidoptera</taxon>
        <taxon>Glossata</taxon>
        <taxon>Ditrysia</taxon>
        <taxon>Noctuoidea</taxon>
        <taxon>Noctuidae</taxon>
        <taxon>Amphipyrinae</taxon>
        <taxon>Spodoptera</taxon>
    </lineage>
</organism>
<accession>A0A2H1WW73</accession>
<dbReference type="AlphaFoldDB" id="A0A2H1WW73"/>
<gene>
    <name evidence="1" type="ORF">SFRICE_024196</name>
</gene>
<reference evidence="1" key="1">
    <citation type="submission" date="2016-07" db="EMBL/GenBank/DDBJ databases">
        <authorList>
            <person name="Bretaudeau A."/>
        </authorList>
    </citation>
    <scope>NUCLEOTIDE SEQUENCE</scope>
    <source>
        <strain evidence="1">Rice</strain>
        <tissue evidence="1">Whole body</tissue>
    </source>
</reference>
<evidence type="ECO:0000313" key="1">
    <source>
        <dbReference type="EMBL" id="SOQ57323.1"/>
    </source>
</evidence>
<proteinExistence type="predicted"/>